<organism evidence="1 2">
    <name type="scientific">Methylocystis bryophila</name>
    <dbReference type="NCBI Taxonomy" id="655015"/>
    <lineage>
        <taxon>Bacteria</taxon>
        <taxon>Pseudomonadati</taxon>
        <taxon>Pseudomonadota</taxon>
        <taxon>Alphaproteobacteria</taxon>
        <taxon>Hyphomicrobiales</taxon>
        <taxon>Methylocystaceae</taxon>
        <taxon>Methylocystis</taxon>
    </lineage>
</organism>
<evidence type="ECO:0000313" key="2">
    <source>
        <dbReference type="Proteomes" id="UP000193978"/>
    </source>
</evidence>
<evidence type="ECO:0000313" key="1">
    <source>
        <dbReference type="EMBL" id="ARN80651.1"/>
    </source>
</evidence>
<gene>
    <name evidence="1" type="ORF">B1812_05720</name>
</gene>
<evidence type="ECO:0008006" key="3">
    <source>
        <dbReference type="Google" id="ProtNLM"/>
    </source>
</evidence>
<dbReference type="SUPFAM" id="SSF52540">
    <property type="entry name" value="P-loop containing nucleoside triphosphate hydrolases"/>
    <property type="match status" value="1"/>
</dbReference>
<dbReference type="STRING" id="655015.B1812_05720"/>
<protein>
    <recommendedName>
        <fullName evidence="3">Damage-inducible mutagenesis protein</fullName>
    </recommendedName>
</protein>
<sequence>MPPAGARERIAILRRRIAALEAHGGPLSDGLGASREEVKPASAQEFFEALPGVFVEGGLSEIVPARPRDAAAAAGFASVLALLAVAPRGACAVWIAEDMAAREIGLPYAKGLESLGLDPARLIVARTRDSRETLWTMEEALKRRVGAVVAESWIAPRAYGLAASRRLSLAAQRGGGLGLLLLLRAANQGGRLASAARLRFEVAAPPPPRAAPGGGLPLPGPLGWRLRLLKARVGLGALDASEWQEILFDPDRGAFRHAFPQRLPAEACDRPDPAAARRASA</sequence>
<dbReference type="InterPro" id="IPR027417">
    <property type="entry name" value="P-loop_NTPase"/>
</dbReference>
<accession>A0A1W6MSR7</accession>
<dbReference type="Proteomes" id="UP000193978">
    <property type="component" value="Chromosome"/>
</dbReference>
<dbReference type="EMBL" id="CP019948">
    <property type="protein sequence ID" value="ARN80651.1"/>
    <property type="molecule type" value="Genomic_DNA"/>
</dbReference>
<reference evidence="1 2" key="1">
    <citation type="submission" date="2017-02" db="EMBL/GenBank/DDBJ databases">
        <authorList>
            <person name="Peterson S.W."/>
        </authorList>
    </citation>
    <scope>NUCLEOTIDE SEQUENCE [LARGE SCALE GENOMIC DNA]</scope>
    <source>
        <strain evidence="1 2">S285</strain>
    </source>
</reference>
<keyword evidence="2" id="KW-1185">Reference proteome</keyword>
<dbReference type="OrthoDB" id="7202530at2"/>
<dbReference type="Gene3D" id="3.40.50.300">
    <property type="entry name" value="P-loop containing nucleotide triphosphate hydrolases"/>
    <property type="match status" value="1"/>
</dbReference>
<name>A0A1W6MSR7_9HYPH</name>
<dbReference type="KEGG" id="mbry:B1812_05720"/>
<dbReference type="AlphaFoldDB" id="A0A1W6MSR7"/>
<dbReference type="RefSeq" id="WP_085770724.1">
    <property type="nucleotide sequence ID" value="NZ_AP027149.1"/>
</dbReference>
<proteinExistence type="predicted"/>